<comment type="caution">
    <text evidence="4">The sequence shown here is derived from an EMBL/GenBank/DDBJ whole genome shotgun (WGS) entry which is preliminary data.</text>
</comment>
<organism evidence="4 5">
    <name type="scientific">Candidatus Clostridium radicumherbarum</name>
    <dbReference type="NCBI Taxonomy" id="3381662"/>
    <lineage>
        <taxon>Bacteria</taxon>
        <taxon>Bacillati</taxon>
        <taxon>Bacillota</taxon>
        <taxon>Clostridia</taxon>
        <taxon>Eubacteriales</taxon>
        <taxon>Clostridiaceae</taxon>
        <taxon>Clostridium</taxon>
    </lineage>
</organism>
<keyword evidence="1 2" id="KW-0238">DNA-binding</keyword>
<gene>
    <name evidence="4" type="ORF">ACJDUH_13395</name>
</gene>
<dbReference type="EMBL" id="JBJHZY010000002">
    <property type="protein sequence ID" value="MFL0269088.1"/>
    <property type="molecule type" value="Genomic_DNA"/>
</dbReference>
<sequence>MFNERETYMGIQERKEREKDELREIILKAASEIMEEEGVDKLSIRKIAAKIEYSPAIIYHYFKNKEDIINILMKKGYEKILSGLFSLEDLSNKPEERLREVLKRYILMALSMSDEYKTVMLNASPEVLSHTSVLFKGATSERKALALLCNFVKDLSENKKLEDEAAELTAQIVWAATFGLIIRLITEKDTKEEQKEKLISHHVELMTAMIIGKH</sequence>
<dbReference type="PROSITE" id="PS50977">
    <property type="entry name" value="HTH_TETR_2"/>
    <property type="match status" value="1"/>
</dbReference>
<dbReference type="RefSeq" id="WP_406765706.1">
    <property type="nucleotide sequence ID" value="NZ_JBJHZY010000002.1"/>
</dbReference>
<dbReference type="PANTHER" id="PTHR43479">
    <property type="entry name" value="ACREF/ENVCD OPERON REPRESSOR-RELATED"/>
    <property type="match status" value="1"/>
</dbReference>
<dbReference type="Pfam" id="PF00440">
    <property type="entry name" value="TetR_N"/>
    <property type="match status" value="1"/>
</dbReference>
<dbReference type="InterPro" id="IPR001647">
    <property type="entry name" value="HTH_TetR"/>
</dbReference>
<evidence type="ECO:0000256" key="2">
    <source>
        <dbReference type="PROSITE-ProRule" id="PRU00335"/>
    </source>
</evidence>
<evidence type="ECO:0000313" key="4">
    <source>
        <dbReference type="EMBL" id="MFL0269088.1"/>
    </source>
</evidence>
<dbReference type="PRINTS" id="PR00455">
    <property type="entry name" value="HTHTETR"/>
</dbReference>
<feature type="domain" description="HTH tetR-type" evidence="3">
    <location>
        <begin position="20"/>
        <end position="80"/>
    </location>
</feature>
<evidence type="ECO:0000313" key="5">
    <source>
        <dbReference type="Proteomes" id="UP001623661"/>
    </source>
</evidence>
<keyword evidence="5" id="KW-1185">Reference proteome</keyword>
<dbReference type="SUPFAM" id="SSF46689">
    <property type="entry name" value="Homeodomain-like"/>
    <property type="match status" value="1"/>
</dbReference>
<accession>A0ABW8TVE4</accession>
<evidence type="ECO:0000256" key="1">
    <source>
        <dbReference type="ARBA" id="ARBA00023125"/>
    </source>
</evidence>
<dbReference type="PANTHER" id="PTHR43479:SF11">
    <property type="entry name" value="ACREF_ENVCD OPERON REPRESSOR-RELATED"/>
    <property type="match status" value="1"/>
</dbReference>
<evidence type="ECO:0000259" key="3">
    <source>
        <dbReference type="PROSITE" id="PS50977"/>
    </source>
</evidence>
<protein>
    <submittedName>
        <fullName evidence="4">TetR/AcrR family transcriptional regulator</fullName>
    </submittedName>
</protein>
<proteinExistence type="predicted"/>
<dbReference type="InterPro" id="IPR009057">
    <property type="entry name" value="Homeodomain-like_sf"/>
</dbReference>
<reference evidence="4 5" key="1">
    <citation type="submission" date="2024-11" db="EMBL/GenBank/DDBJ databases">
        <authorList>
            <person name="Heng Y.C."/>
            <person name="Lim A.C.H."/>
            <person name="Lee J.K.Y."/>
            <person name="Kittelmann S."/>
        </authorList>
    </citation>
    <scope>NUCLEOTIDE SEQUENCE [LARGE SCALE GENOMIC DNA]</scope>
    <source>
        <strain evidence="4 5">WILCCON 0202</strain>
    </source>
</reference>
<dbReference type="Proteomes" id="UP001623661">
    <property type="component" value="Unassembled WGS sequence"/>
</dbReference>
<name>A0ABW8TVE4_9CLOT</name>
<dbReference type="Gene3D" id="1.10.357.10">
    <property type="entry name" value="Tetracycline Repressor, domain 2"/>
    <property type="match status" value="1"/>
</dbReference>
<feature type="DNA-binding region" description="H-T-H motif" evidence="2">
    <location>
        <begin position="43"/>
        <end position="62"/>
    </location>
</feature>
<dbReference type="InterPro" id="IPR050624">
    <property type="entry name" value="HTH-type_Tx_Regulator"/>
</dbReference>